<organism evidence="2 3">
    <name type="scientific">Candidatus Acidifodinimicrobium mancum</name>
    <dbReference type="NCBI Taxonomy" id="2898728"/>
    <lineage>
        <taxon>Archaea</taxon>
        <taxon>Candidatus Parvarchaeota</taxon>
        <taxon>Candidatus Acidifodinimicrobiaceae</taxon>
        <taxon>Candidatus Acidifodinimicrobium</taxon>
    </lineage>
</organism>
<dbReference type="Proteomes" id="UP000718571">
    <property type="component" value="Unassembled WGS sequence"/>
</dbReference>
<keyword evidence="2" id="KW-0808">Transferase</keyword>
<protein>
    <submittedName>
        <fullName evidence="2">Adenosine-specific kinase</fullName>
    </submittedName>
</protein>
<evidence type="ECO:0000313" key="2">
    <source>
        <dbReference type="EMBL" id="MBE5728308.1"/>
    </source>
</evidence>
<proteinExistence type="predicted"/>
<dbReference type="Proteomes" id="UP000763484">
    <property type="component" value="Unassembled WGS sequence"/>
</dbReference>
<evidence type="ECO:0000313" key="3">
    <source>
        <dbReference type="Proteomes" id="UP000718571"/>
    </source>
</evidence>
<dbReference type="PANTHER" id="PTHR36155">
    <property type="entry name" value="BLL5354 PROTEIN"/>
    <property type="match status" value="1"/>
</dbReference>
<dbReference type="PANTHER" id="PTHR36155:SF1">
    <property type="entry name" value="BLL5354 PROTEIN"/>
    <property type="match status" value="1"/>
</dbReference>
<dbReference type="Gene3D" id="3.40.1520.10">
    <property type="entry name" value="Ta1353-like"/>
    <property type="match status" value="1"/>
</dbReference>
<comment type="caution">
    <text evidence="2">The sequence shown here is derived from an EMBL/GenBank/DDBJ whole genome shotgun (WGS) entry which is preliminary data.</text>
</comment>
<dbReference type="InterPro" id="IPR036902">
    <property type="entry name" value="Ta1353-like_sf"/>
</dbReference>
<gene>
    <name evidence="1" type="ORF">IHE50_01240</name>
    <name evidence="2" type="ORF">IHE51_00405</name>
</gene>
<dbReference type="EMBL" id="JADFAQ010000019">
    <property type="protein sequence ID" value="MBE5728025.1"/>
    <property type="molecule type" value="Genomic_DNA"/>
</dbReference>
<accession>A0A8T3V1L3</accession>
<keyword evidence="2" id="KW-0418">Kinase</keyword>
<evidence type="ECO:0000313" key="1">
    <source>
        <dbReference type="EMBL" id="MBE5728025.1"/>
    </source>
</evidence>
<name>A0A8T3V1L3_9ARCH</name>
<evidence type="ECO:0000313" key="4">
    <source>
        <dbReference type="Proteomes" id="UP000763484"/>
    </source>
</evidence>
<reference evidence="3 4" key="1">
    <citation type="submission" date="2020-09" db="EMBL/GenBank/DDBJ databases">
        <title>Genomic characterization of a novel Parvarchaeota family in acid mine drainage sediments.</title>
        <authorList>
            <person name="Luo Z.-H."/>
        </authorList>
    </citation>
    <scope>NUCLEOTIDE SEQUENCE [LARGE SCALE GENOMIC DNA]</scope>
    <source>
        <strain evidence="2">MAS1_bins.189</strain>
        <strain evidence="1">TL1-5_bins.178</strain>
    </source>
</reference>
<dbReference type="InterPro" id="IPR007153">
    <property type="entry name" value="Adenosine_kinase"/>
</dbReference>
<dbReference type="AlphaFoldDB" id="A0A8T3V1L3"/>
<dbReference type="SUPFAM" id="SSF103165">
    <property type="entry name" value="Ta1353-like"/>
    <property type="match status" value="1"/>
</dbReference>
<sequence length="164" mass="18249">MEKQNILEVKVKVPENENIIIGQSHFIKTVEDLYECLASSSPHLKFGLAFNEASGERLIRYDGNDDSLIKESIDISSKIGAGHSFVIVLKEGYPINVMNKIKEVDEVASIYVATSNPITVIVYDDGKDGRGILGVIDGSKPLGVEDENGRKKRHKFLRDIGYKR</sequence>
<dbReference type="Pfam" id="PF04008">
    <property type="entry name" value="Adenosine_kin"/>
    <property type="match status" value="1"/>
</dbReference>
<dbReference type="GO" id="GO:0016301">
    <property type="term" value="F:kinase activity"/>
    <property type="evidence" value="ECO:0007669"/>
    <property type="project" value="UniProtKB-KW"/>
</dbReference>
<dbReference type="EMBL" id="JADFAR010000005">
    <property type="protein sequence ID" value="MBE5728308.1"/>
    <property type="molecule type" value="Genomic_DNA"/>
</dbReference>